<dbReference type="AlphaFoldDB" id="A0A852TXL9"/>
<dbReference type="EMBL" id="JACCCC010000001">
    <property type="protein sequence ID" value="NYE49256.1"/>
    <property type="molecule type" value="Genomic_DNA"/>
</dbReference>
<evidence type="ECO:0000313" key="3">
    <source>
        <dbReference type="Proteomes" id="UP000589036"/>
    </source>
</evidence>
<evidence type="ECO:0000256" key="1">
    <source>
        <dbReference type="SAM" id="Phobius"/>
    </source>
</evidence>
<dbReference type="Proteomes" id="UP000589036">
    <property type="component" value="Unassembled WGS sequence"/>
</dbReference>
<protein>
    <recommendedName>
        <fullName evidence="4">DUF4345 domain-containing protein</fullName>
    </recommendedName>
</protein>
<feature type="transmembrane region" description="Helical" evidence="1">
    <location>
        <begin position="75"/>
        <end position="94"/>
    </location>
</feature>
<keyword evidence="1" id="KW-0472">Membrane</keyword>
<feature type="transmembrane region" description="Helical" evidence="1">
    <location>
        <begin position="100"/>
        <end position="118"/>
    </location>
</feature>
<comment type="caution">
    <text evidence="2">The sequence shown here is derived from an EMBL/GenBank/DDBJ whole genome shotgun (WGS) entry which is preliminary data.</text>
</comment>
<evidence type="ECO:0008006" key="4">
    <source>
        <dbReference type="Google" id="ProtNLM"/>
    </source>
</evidence>
<feature type="transmembrane region" description="Helical" evidence="1">
    <location>
        <begin position="44"/>
        <end position="63"/>
    </location>
</feature>
<sequence length="146" mass="15511">MRRGLQVAVAVLALVPILTGLNDVLLGPTMIPGGGEVTPSVDGTFRFNGLFWLATGVIALWMVPRIEWVTTPFRLLFGLIFVGGLVRLLSVAVTGWPHPVFIGAMLMELIGMPLLILVQARVARRAAERGSPERAPIGTSGARSGG</sequence>
<dbReference type="RefSeq" id="WP_179644951.1">
    <property type="nucleotide sequence ID" value="NZ_BAAAYY010000031.1"/>
</dbReference>
<dbReference type="Pfam" id="PF14248">
    <property type="entry name" value="DUF4345"/>
    <property type="match status" value="1"/>
</dbReference>
<accession>A0A852TXL9</accession>
<evidence type="ECO:0000313" key="2">
    <source>
        <dbReference type="EMBL" id="NYE49256.1"/>
    </source>
</evidence>
<keyword evidence="1" id="KW-0812">Transmembrane</keyword>
<dbReference type="InterPro" id="IPR025597">
    <property type="entry name" value="DUF4345"/>
</dbReference>
<proteinExistence type="predicted"/>
<name>A0A852TXL9_9ACTN</name>
<reference evidence="2 3" key="1">
    <citation type="submission" date="2020-07" db="EMBL/GenBank/DDBJ databases">
        <title>Sequencing the genomes of 1000 actinobacteria strains.</title>
        <authorList>
            <person name="Klenk H.-P."/>
        </authorList>
    </citation>
    <scope>NUCLEOTIDE SEQUENCE [LARGE SCALE GENOMIC DNA]</scope>
    <source>
        <strain evidence="2 3">CXB654</strain>
    </source>
</reference>
<keyword evidence="3" id="KW-1185">Reference proteome</keyword>
<organism evidence="2 3">
    <name type="scientific">Spinactinospora alkalitolerans</name>
    <dbReference type="NCBI Taxonomy" id="687207"/>
    <lineage>
        <taxon>Bacteria</taxon>
        <taxon>Bacillati</taxon>
        <taxon>Actinomycetota</taxon>
        <taxon>Actinomycetes</taxon>
        <taxon>Streptosporangiales</taxon>
        <taxon>Nocardiopsidaceae</taxon>
        <taxon>Spinactinospora</taxon>
    </lineage>
</organism>
<gene>
    <name evidence="2" type="ORF">HDA32_004376</name>
</gene>
<keyword evidence="1" id="KW-1133">Transmembrane helix</keyword>